<name>A0A9D1RJD6_9BACT</name>
<comment type="caution">
    <text evidence="1">The sequence shown here is derived from an EMBL/GenBank/DDBJ whole genome shotgun (WGS) entry which is preliminary data.</text>
</comment>
<evidence type="ECO:0000313" key="1">
    <source>
        <dbReference type="EMBL" id="HIW87671.1"/>
    </source>
</evidence>
<dbReference type="EMBL" id="DXGG01000168">
    <property type="protein sequence ID" value="HIW87671.1"/>
    <property type="molecule type" value="Genomic_DNA"/>
</dbReference>
<sequence>MIRVTLGDCLICKNSWFSTYRSTWVCRLTGDYLDDYRYNGLFYCENFEIKQEIQHLKDGLSNEKGKDIDKSRLLIPIANLALFFSWTLPKITSWYPKIMSVCILNHSPHDYFCVAQLNMLSEFYQSIIVVDISNIPFVDIGLVDAAIVSVISGSKNKHELIDGINADDMLRPHYMNGAIKLIGFDDFNFNVFPRITVLGIEYSGADAAERIHQLALKNVNVLRFYGEFTAPGKGGDSTVLGLLGCGRYCAGISSSFEFCMEFVENDKEVIMEAIDDAMNGNLNSNKFYYDNKMPVLPGWEYEKYSEWEYEEY</sequence>
<gene>
    <name evidence="1" type="ORF">IAC47_05295</name>
</gene>
<evidence type="ECO:0000313" key="2">
    <source>
        <dbReference type="Proteomes" id="UP000824267"/>
    </source>
</evidence>
<accession>A0A9D1RJD6</accession>
<dbReference type="Proteomes" id="UP000824267">
    <property type="component" value="Unassembled WGS sequence"/>
</dbReference>
<reference evidence="1" key="1">
    <citation type="journal article" date="2021" name="PeerJ">
        <title>Extensive microbial diversity within the chicken gut microbiome revealed by metagenomics and culture.</title>
        <authorList>
            <person name="Gilroy R."/>
            <person name="Ravi A."/>
            <person name="Getino M."/>
            <person name="Pursley I."/>
            <person name="Horton D.L."/>
            <person name="Alikhan N.F."/>
            <person name="Baker D."/>
            <person name="Gharbi K."/>
            <person name="Hall N."/>
            <person name="Watson M."/>
            <person name="Adriaenssens E.M."/>
            <person name="Foster-Nyarko E."/>
            <person name="Jarju S."/>
            <person name="Secka A."/>
            <person name="Antonio M."/>
            <person name="Oren A."/>
            <person name="Chaudhuri R.R."/>
            <person name="La Ragione R."/>
            <person name="Hildebrand F."/>
            <person name="Pallen M.J."/>
        </authorList>
    </citation>
    <scope>NUCLEOTIDE SEQUENCE</scope>
    <source>
        <strain evidence="1">Gambia16-930</strain>
    </source>
</reference>
<reference evidence="1" key="2">
    <citation type="submission" date="2021-04" db="EMBL/GenBank/DDBJ databases">
        <authorList>
            <person name="Gilroy R."/>
        </authorList>
    </citation>
    <scope>NUCLEOTIDE SEQUENCE</scope>
    <source>
        <strain evidence="1">Gambia16-930</strain>
    </source>
</reference>
<dbReference type="AlphaFoldDB" id="A0A9D1RJD6"/>
<proteinExistence type="predicted"/>
<organism evidence="1 2">
    <name type="scientific">Candidatus Onthomorpha intestinigallinarum</name>
    <dbReference type="NCBI Taxonomy" id="2840880"/>
    <lineage>
        <taxon>Bacteria</taxon>
        <taxon>Pseudomonadati</taxon>
        <taxon>Bacteroidota</taxon>
        <taxon>Bacteroidia</taxon>
        <taxon>Bacteroidales</taxon>
        <taxon>Candidatus Onthomorpha</taxon>
    </lineage>
</organism>
<protein>
    <submittedName>
        <fullName evidence="1">Uncharacterized protein</fullName>
    </submittedName>
</protein>